<dbReference type="InterPro" id="IPR012349">
    <property type="entry name" value="Split_barrel_FMN-bd"/>
</dbReference>
<name>A0A2N9JEW8_9ACTN</name>
<evidence type="ECO:0000313" key="2">
    <source>
        <dbReference type="Proteomes" id="UP000238164"/>
    </source>
</evidence>
<dbReference type="KEGG" id="mgg:MPLG2_1601"/>
<evidence type="ECO:0008006" key="3">
    <source>
        <dbReference type="Google" id="ProtNLM"/>
    </source>
</evidence>
<accession>A0A2N9JEW8</accession>
<gene>
    <name evidence="1" type="ORF">MPLG2_1601</name>
</gene>
<organism evidence="1 2">
    <name type="scientific">Micropruina glycogenica</name>
    <dbReference type="NCBI Taxonomy" id="75385"/>
    <lineage>
        <taxon>Bacteria</taxon>
        <taxon>Bacillati</taxon>
        <taxon>Actinomycetota</taxon>
        <taxon>Actinomycetes</taxon>
        <taxon>Propionibacteriales</taxon>
        <taxon>Nocardioidaceae</taxon>
        <taxon>Micropruina</taxon>
    </lineage>
</organism>
<dbReference type="OrthoDB" id="5193072at2"/>
<sequence length="130" mass="13863">MAQYGHLTTLDADECRLLLGTRRFGRVGWNSASGVQILPVSYGMVGDTIVFRTMAASPLAELVRPVEVSFQVDDLDDETTTGWSILVHGMSGAPVEQLPANMPAPWAPGDRPLVIGIAADHFAGRSIAAD</sequence>
<keyword evidence="2" id="KW-1185">Reference proteome</keyword>
<dbReference type="Gene3D" id="2.30.110.10">
    <property type="entry name" value="Electron Transport, Fmn-binding Protein, Chain A"/>
    <property type="match status" value="1"/>
</dbReference>
<dbReference type="InterPro" id="IPR024747">
    <property type="entry name" value="Pyridox_Oxase-rel"/>
</dbReference>
<evidence type="ECO:0000313" key="1">
    <source>
        <dbReference type="EMBL" id="SPD86637.1"/>
    </source>
</evidence>
<dbReference type="EMBL" id="LT985188">
    <property type="protein sequence ID" value="SPD86637.1"/>
    <property type="molecule type" value="Genomic_DNA"/>
</dbReference>
<dbReference type="AlphaFoldDB" id="A0A2N9JEW8"/>
<dbReference type="Pfam" id="PF12900">
    <property type="entry name" value="Pyridox_ox_2"/>
    <property type="match status" value="1"/>
</dbReference>
<reference evidence="1 2" key="1">
    <citation type="submission" date="2018-02" db="EMBL/GenBank/DDBJ databases">
        <authorList>
            <person name="Cohen D.B."/>
            <person name="Kent A.D."/>
        </authorList>
    </citation>
    <scope>NUCLEOTIDE SEQUENCE [LARGE SCALE GENOMIC DNA]</scope>
    <source>
        <strain evidence="1">1</strain>
    </source>
</reference>
<dbReference type="Proteomes" id="UP000238164">
    <property type="component" value="Chromosome 1"/>
</dbReference>
<dbReference type="SUPFAM" id="SSF50475">
    <property type="entry name" value="FMN-binding split barrel"/>
    <property type="match status" value="1"/>
</dbReference>
<dbReference type="RefSeq" id="WP_105185556.1">
    <property type="nucleotide sequence ID" value="NZ_BAAAGO010000007.1"/>
</dbReference>
<protein>
    <recommendedName>
        <fullName evidence="3">Pyridoxamine 5'-phosphate oxidase family protein</fullName>
    </recommendedName>
</protein>
<proteinExistence type="predicted"/>